<dbReference type="GO" id="GO:0008821">
    <property type="term" value="F:crossover junction DNA endonuclease activity"/>
    <property type="evidence" value="ECO:0007669"/>
    <property type="project" value="TreeGrafter"/>
</dbReference>
<comment type="caution">
    <text evidence="8">Lacks conserved residue(s) required for the propagation of feature annotation.</text>
</comment>
<comment type="subcellular location">
    <subcellularLocation>
        <location evidence="8">Nucleus</location>
    </subcellularLocation>
</comment>
<sequence>MRTSSVARHAIPPVYACYCLRSQSKPNQTYVGSTPDPVRRLRQHNGLVKNGAFYTRFARPWVMDMIVYGFPSKLAALQFEWSWQTPHLSRHLRVVHGQQRAVYAGRSAEPLFPASRKSYGTSRKGERRVKLRSTNVPEHKFLVLRALLSSEPFCHWGLRVAFFTEYAYGVWRFLERTSPTPKWHTSRVTRRALPPGYPAVLCDFRGVLGAHSPLQRTATSEAMPPLPEAATRSAQQRTGRASDTVWDECPPPARDAKTLGLTWDALERAPQETQPWLALHRASQAEATQEADQVASHADRAALSCGLCRAPIDLARPLSYTLCPIGPEPASPGTHAFHLTCLATYSIEREPRTVRRFCLPTTASCPVCPDAAPVAWADVVRRVFRRAELQRKLAR</sequence>
<keyword evidence="4 8" id="KW-0378">Hydrolase</keyword>
<comment type="similarity">
    <text evidence="8">Belongs to the SLX1 family.</text>
</comment>
<comment type="subunit">
    <text evidence="8">Forms a heterodimer with SLX4.</text>
</comment>
<feature type="domain" description="GIY-YIG" evidence="9">
    <location>
        <begin position="13"/>
        <end position="93"/>
    </location>
</feature>
<evidence type="ECO:0000259" key="9">
    <source>
        <dbReference type="PROSITE" id="PS50164"/>
    </source>
</evidence>
<keyword evidence="7 8" id="KW-0539">Nucleus</keyword>
<evidence type="ECO:0000313" key="10">
    <source>
        <dbReference type="EMBL" id="SHO76331.1"/>
    </source>
</evidence>
<keyword evidence="2 8" id="KW-0255">Endonuclease</keyword>
<dbReference type="OrthoDB" id="24645at2759"/>
<organism evidence="10 11">
    <name type="scientific">Malassezia sympodialis (strain ATCC 42132)</name>
    <name type="common">Atopic eczema-associated yeast</name>
    <dbReference type="NCBI Taxonomy" id="1230383"/>
    <lineage>
        <taxon>Eukaryota</taxon>
        <taxon>Fungi</taxon>
        <taxon>Dikarya</taxon>
        <taxon>Basidiomycota</taxon>
        <taxon>Ustilaginomycotina</taxon>
        <taxon>Malasseziomycetes</taxon>
        <taxon>Malasseziales</taxon>
        <taxon>Malasseziaceae</taxon>
        <taxon>Malassezia</taxon>
    </lineage>
</organism>
<dbReference type="Gene3D" id="3.40.1440.10">
    <property type="entry name" value="GIY-YIG endonuclease"/>
    <property type="match status" value="1"/>
</dbReference>
<dbReference type="InterPro" id="IPR000305">
    <property type="entry name" value="GIY-YIG_endonuc"/>
</dbReference>
<name>A0A1M8A1Q0_MALS4</name>
<dbReference type="CDD" id="cd10455">
    <property type="entry name" value="GIY-YIG_SLX1"/>
    <property type="match status" value="1"/>
</dbReference>
<accession>A0A1M8A1Q0</accession>
<dbReference type="PANTHER" id="PTHR20208">
    <property type="entry name" value="STRUCTURE-SPECIFIC ENDONUCLEASE SUBUNIT SLX1"/>
    <property type="match status" value="1"/>
</dbReference>
<dbReference type="Pfam" id="PF01541">
    <property type="entry name" value="GIY-YIG"/>
    <property type="match status" value="1"/>
</dbReference>
<dbReference type="PANTHER" id="PTHR20208:SF10">
    <property type="entry name" value="STRUCTURE-SPECIFIC ENDONUCLEASE SUBUNIT SLX1"/>
    <property type="match status" value="1"/>
</dbReference>
<keyword evidence="6 8" id="KW-0234">DNA repair</keyword>
<evidence type="ECO:0000256" key="2">
    <source>
        <dbReference type="ARBA" id="ARBA00022759"/>
    </source>
</evidence>
<keyword evidence="3 8" id="KW-0227">DNA damage</keyword>
<evidence type="ECO:0000256" key="8">
    <source>
        <dbReference type="HAMAP-Rule" id="MF_03100"/>
    </source>
</evidence>
<dbReference type="SUPFAM" id="SSF82771">
    <property type="entry name" value="GIY-YIG endonuclease"/>
    <property type="match status" value="1"/>
</dbReference>
<keyword evidence="5 8" id="KW-0233">DNA recombination</keyword>
<dbReference type="EMBL" id="LT671821">
    <property type="protein sequence ID" value="SHO76331.1"/>
    <property type="molecule type" value="Genomic_DNA"/>
</dbReference>
<dbReference type="InterPro" id="IPR050381">
    <property type="entry name" value="SLX1_endonuclease"/>
</dbReference>
<dbReference type="STRING" id="1230383.A0A1M8A1Q0"/>
<keyword evidence="11" id="KW-1185">Reference proteome</keyword>
<dbReference type="GO" id="GO:0000724">
    <property type="term" value="P:double-strand break repair via homologous recombination"/>
    <property type="evidence" value="ECO:0007669"/>
    <property type="project" value="TreeGrafter"/>
</dbReference>
<dbReference type="GO" id="GO:0017108">
    <property type="term" value="F:5'-flap endonuclease activity"/>
    <property type="evidence" value="ECO:0007669"/>
    <property type="project" value="InterPro"/>
</dbReference>
<evidence type="ECO:0000256" key="5">
    <source>
        <dbReference type="ARBA" id="ARBA00023172"/>
    </source>
</evidence>
<evidence type="ECO:0000256" key="1">
    <source>
        <dbReference type="ARBA" id="ARBA00022722"/>
    </source>
</evidence>
<comment type="cofactor">
    <cofactor evidence="8">
        <name>a divalent metal cation</name>
        <dbReference type="ChEBI" id="CHEBI:60240"/>
    </cofactor>
</comment>
<evidence type="ECO:0000313" key="11">
    <source>
        <dbReference type="Proteomes" id="UP000186303"/>
    </source>
</evidence>
<evidence type="ECO:0000256" key="7">
    <source>
        <dbReference type="ARBA" id="ARBA00023242"/>
    </source>
</evidence>
<dbReference type="VEuPathDB" id="FungiDB:MSYG_0669"/>
<dbReference type="OMA" id="ACYFLRS"/>
<keyword evidence="1 8" id="KW-0540">Nuclease</keyword>
<proteinExistence type="inferred from homology"/>
<dbReference type="PROSITE" id="PS50164">
    <property type="entry name" value="GIY_YIG"/>
    <property type="match status" value="1"/>
</dbReference>
<evidence type="ECO:0000256" key="3">
    <source>
        <dbReference type="ARBA" id="ARBA00022763"/>
    </source>
</evidence>
<dbReference type="GO" id="GO:0033557">
    <property type="term" value="C:Slx1-Slx4 complex"/>
    <property type="evidence" value="ECO:0007669"/>
    <property type="project" value="UniProtKB-UniRule"/>
</dbReference>
<evidence type="ECO:0000256" key="6">
    <source>
        <dbReference type="ARBA" id="ARBA00023204"/>
    </source>
</evidence>
<reference evidence="11" key="1">
    <citation type="journal article" date="2017" name="Nucleic Acids Res.">
        <title>Proteogenomics produces comprehensive and highly accurate protein-coding gene annotation in a complete genome assembly of Malassezia sympodialis.</title>
        <authorList>
            <person name="Zhu Y."/>
            <person name="Engstroem P.G."/>
            <person name="Tellgren-Roth C."/>
            <person name="Baudo C.D."/>
            <person name="Kennell J.C."/>
            <person name="Sun S."/>
            <person name="Billmyre R.B."/>
            <person name="Schroeder M.S."/>
            <person name="Andersson A."/>
            <person name="Holm T."/>
            <person name="Sigurgeirsson B."/>
            <person name="Wu G."/>
            <person name="Sankaranarayanan S.R."/>
            <person name="Siddharthan R."/>
            <person name="Sanyal K."/>
            <person name="Lundeberg J."/>
            <person name="Nystedt B."/>
            <person name="Boekhout T."/>
            <person name="Dawson T.L. Jr."/>
            <person name="Heitman J."/>
            <person name="Scheynius A."/>
            <person name="Lehtioe J."/>
        </authorList>
    </citation>
    <scope>NUCLEOTIDE SEQUENCE [LARGE SCALE GENOMIC DNA]</scope>
    <source>
        <strain evidence="11">ATCC 42132</strain>
    </source>
</reference>
<dbReference type="AlphaFoldDB" id="A0A1M8A1Q0"/>
<dbReference type="Gene3D" id="3.30.40.10">
    <property type="entry name" value="Zinc/RING finger domain, C3HC4 (zinc finger)"/>
    <property type="match status" value="1"/>
</dbReference>
<dbReference type="Proteomes" id="UP000186303">
    <property type="component" value="Chromosome 1"/>
</dbReference>
<dbReference type="HAMAP" id="MF_03100">
    <property type="entry name" value="Endonuc_su_Slx1"/>
    <property type="match status" value="1"/>
</dbReference>
<dbReference type="InterPro" id="IPR035901">
    <property type="entry name" value="GIY-YIG_endonuc_sf"/>
</dbReference>
<comment type="function">
    <text evidence="8">Catalytic subunit of the SLX1-SLX4 structure-specific endonuclease that resolves DNA secondary structures generated during DNA repair and recombination. Has endonuclease activity towards branched DNA substrates, introducing single-strand cuts in duplex DNA close to junctions with ss-DNA.</text>
</comment>
<gene>
    <name evidence="10" type="ORF">MSYG_0669</name>
</gene>
<dbReference type="InterPro" id="IPR013083">
    <property type="entry name" value="Znf_RING/FYVE/PHD"/>
</dbReference>
<dbReference type="InterPro" id="IPR027520">
    <property type="entry name" value="Slx1"/>
</dbReference>
<evidence type="ECO:0000256" key="4">
    <source>
        <dbReference type="ARBA" id="ARBA00022801"/>
    </source>
</evidence>
<protein>
    <submittedName>
        <fullName evidence="10">Similar to S.cerevisiae protein SLX1 (Endonuclease involved in DNA recombination and repair)</fullName>
    </submittedName>
</protein>